<protein>
    <submittedName>
        <fullName evidence="1">Uncharacterized protein</fullName>
    </submittedName>
</protein>
<evidence type="ECO:0000313" key="2">
    <source>
        <dbReference type="Proteomes" id="UP001199916"/>
    </source>
</evidence>
<sequence length="143" mass="16527">MDLTLRTVVHARSVHIHRVPVFTCTSCERSELLSLVKKEIAELIRNRMSLIAANSHITQHGPLVVSFDEVHELSSVLAECVEEDGCDDMVPVFERRMDERVNQLLDLYLIAKTCNDTIWMMDLQRRLKQVTCFSLQPYRVKIS</sequence>
<gene>
    <name evidence="1" type="ORF">LQV63_01020</name>
</gene>
<accession>A0ABS8Y9F1</accession>
<dbReference type="EMBL" id="JAJNBZ010000001">
    <property type="protein sequence ID" value="MCE5167897.1"/>
    <property type="molecule type" value="Genomic_DNA"/>
</dbReference>
<evidence type="ECO:0000313" key="1">
    <source>
        <dbReference type="EMBL" id="MCE5167897.1"/>
    </source>
</evidence>
<dbReference type="Proteomes" id="UP001199916">
    <property type="component" value="Unassembled WGS sequence"/>
</dbReference>
<name>A0ABS8Y9F1_9BACL</name>
<organism evidence="1 2">
    <name type="scientific">Paenibacillus profundus</name>
    <dbReference type="NCBI Taxonomy" id="1173085"/>
    <lineage>
        <taxon>Bacteria</taxon>
        <taxon>Bacillati</taxon>
        <taxon>Bacillota</taxon>
        <taxon>Bacilli</taxon>
        <taxon>Bacillales</taxon>
        <taxon>Paenibacillaceae</taxon>
        <taxon>Paenibacillus</taxon>
    </lineage>
</organism>
<proteinExistence type="predicted"/>
<keyword evidence="2" id="KW-1185">Reference proteome</keyword>
<reference evidence="1 2" key="1">
    <citation type="submission" date="2021-11" db="EMBL/GenBank/DDBJ databases">
        <title>Draft genome sequence of Paenibacillus profundus YoMME, a new Gram-positive bacteria with exoelectrogenic properties.</title>
        <authorList>
            <person name="Hubenova Y."/>
            <person name="Hubenova E."/>
            <person name="Manasiev Y."/>
            <person name="Peykov S."/>
            <person name="Mitov M."/>
        </authorList>
    </citation>
    <scope>NUCLEOTIDE SEQUENCE [LARGE SCALE GENOMIC DNA]</scope>
    <source>
        <strain evidence="1 2">YoMME</strain>
    </source>
</reference>
<comment type="caution">
    <text evidence="1">The sequence shown here is derived from an EMBL/GenBank/DDBJ whole genome shotgun (WGS) entry which is preliminary data.</text>
</comment>